<evidence type="ECO:0000313" key="1">
    <source>
        <dbReference type="EMBL" id="GCC50119.1"/>
    </source>
</evidence>
<dbReference type="EMBL" id="BHXQ01000001">
    <property type="protein sequence ID" value="GCC50119.1"/>
    <property type="molecule type" value="Genomic_DNA"/>
</dbReference>
<protein>
    <submittedName>
        <fullName evidence="1">DUF2219 domain-containing protein</fullName>
    </submittedName>
</protein>
<dbReference type="OrthoDB" id="622552at2"/>
<sequence length="337" mass="38004">MYLIRFVLITILLLPAIVFITTAQDPETVAFNQQLTFTCDNNFLLFNGEDGYYTSGLFVRYDRLRNKPSPNVVKQVFSYELAQQIYTAHSRKILPNPTQQFPGGLDEIDRPIAGYLYVKASLSSVFKNSKLLAVGLSVGSIGNNSFGRESYAFWHRVIGVKEHWNWVWDYQVEDSWGANVHGTFAAPLLNKTKHFQITPISKATVGTSFTDFTQAVMLQYGKLLSIAGSSYWNTRLAASPNAESSRTELFVYYKPALSYQLYNATIEGGRFNEIQQGIIAAPEPLVLAHEFGVRFSTSRYCLAYQLVLQSKEAKSQFRTHAYGSLVVACRFGSQNKR</sequence>
<evidence type="ECO:0000313" key="2">
    <source>
        <dbReference type="Proteomes" id="UP000288227"/>
    </source>
</evidence>
<proteinExistence type="predicted"/>
<accession>A0A401U5G7</accession>
<organism evidence="1 2">
    <name type="scientific">Chryseotalea sanaruensis</name>
    <dbReference type="NCBI Taxonomy" id="2482724"/>
    <lineage>
        <taxon>Bacteria</taxon>
        <taxon>Pseudomonadati</taxon>
        <taxon>Bacteroidota</taxon>
        <taxon>Cytophagia</taxon>
        <taxon>Cytophagales</taxon>
        <taxon>Chryseotaleaceae</taxon>
        <taxon>Chryseotalea</taxon>
    </lineage>
</organism>
<reference evidence="1 2" key="1">
    <citation type="submission" date="2018-11" db="EMBL/GenBank/DDBJ databases">
        <title>Chryseotalea sanarue gen. nov., sp., nov., a member of the family Cytophagaceae, isolated from a brackish lake in Hamamatsu Japan.</title>
        <authorList>
            <person name="Maejima Y."/>
            <person name="Iino T."/>
            <person name="Muraguchi Y."/>
            <person name="Fukuda K."/>
            <person name="Ohkuma M."/>
            <person name="Moriuchi R."/>
            <person name="Dohra H."/>
            <person name="Kimbara K."/>
            <person name="Shintani M."/>
        </authorList>
    </citation>
    <scope>NUCLEOTIDE SEQUENCE [LARGE SCALE GENOMIC DNA]</scope>
    <source>
        <strain evidence="1 2">Ys</strain>
    </source>
</reference>
<dbReference type="RefSeq" id="WP_127120774.1">
    <property type="nucleotide sequence ID" value="NZ_BHXQ01000001.1"/>
</dbReference>
<dbReference type="Gene3D" id="2.40.128.140">
    <property type="entry name" value="Outer membrane protein"/>
    <property type="match status" value="1"/>
</dbReference>
<keyword evidence="2" id="KW-1185">Reference proteome</keyword>
<dbReference type="InterPro" id="IPR018707">
    <property type="entry name" value="LpxR"/>
</dbReference>
<comment type="caution">
    <text evidence="1">The sequence shown here is derived from an EMBL/GenBank/DDBJ whole genome shotgun (WGS) entry which is preliminary data.</text>
</comment>
<dbReference type="Proteomes" id="UP000288227">
    <property type="component" value="Unassembled WGS sequence"/>
</dbReference>
<dbReference type="AlphaFoldDB" id="A0A401U5G7"/>
<dbReference type="InterPro" id="IPR037107">
    <property type="entry name" value="Put_OMP_sf"/>
</dbReference>
<gene>
    <name evidence="1" type="ORF">SanaruYs_03340</name>
</gene>
<dbReference type="Pfam" id="PF09982">
    <property type="entry name" value="LpxR"/>
    <property type="match status" value="1"/>
</dbReference>
<name>A0A401U5G7_9BACT</name>